<dbReference type="SMART" id="SM00052">
    <property type="entry name" value="EAL"/>
    <property type="match status" value="1"/>
</dbReference>
<feature type="domain" description="GGDEF" evidence="6">
    <location>
        <begin position="346"/>
        <end position="478"/>
    </location>
</feature>
<dbReference type="InterPro" id="IPR001633">
    <property type="entry name" value="EAL_dom"/>
</dbReference>
<dbReference type="PROSITE" id="PS50887">
    <property type="entry name" value="GGDEF"/>
    <property type="match status" value="1"/>
</dbReference>
<evidence type="ECO:0000313" key="7">
    <source>
        <dbReference type="EMBL" id="RRJ84544.1"/>
    </source>
</evidence>
<dbReference type="Gene3D" id="3.30.70.270">
    <property type="match status" value="1"/>
</dbReference>
<dbReference type="Proteomes" id="UP000280792">
    <property type="component" value="Unassembled WGS sequence"/>
</dbReference>
<dbReference type="InterPro" id="IPR029787">
    <property type="entry name" value="Nucleotide_cyclase"/>
</dbReference>
<dbReference type="InterPro" id="IPR000160">
    <property type="entry name" value="GGDEF_dom"/>
</dbReference>
<keyword evidence="2" id="KW-0973">c-di-GMP</keyword>
<dbReference type="GO" id="GO:0000160">
    <property type="term" value="P:phosphorelay signal transduction system"/>
    <property type="evidence" value="ECO:0007669"/>
    <property type="project" value="InterPro"/>
</dbReference>
<dbReference type="PANTHER" id="PTHR33121:SF71">
    <property type="entry name" value="OXYGEN SENSOR PROTEIN DOSP"/>
    <property type="match status" value="1"/>
</dbReference>
<feature type="domain" description="EAL" evidence="5">
    <location>
        <begin position="487"/>
        <end position="740"/>
    </location>
</feature>
<dbReference type="InterPro" id="IPR011006">
    <property type="entry name" value="CheY-like_superfamily"/>
</dbReference>
<dbReference type="SMART" id="SM00267">
    <property type="entry name" value="GGDEF"/>
    <property type="match status" value="1"/>
</dbReference>
<dbReference type="Pfam" id="PF11849">
    <property type="entry name" value="DUF3369"/>
    <property type="match status" value="1"/>
</dbReference>
<dbReference type="PROSITE" id="PS50110">
    <property type="entry name" value="RESPONSE_REGULATORY"/>
    <property type="match status" value="1"/>
</dbReference>
<sequence>MTANDDLLVFMDEGEPAPTGNGNPPWKILVVDDEQQMHQATRFALADFSFSDRPLKIISAYTAREARSIIESEPDLACIFLDVVMESEDAGLKLIPVIREEMHNHAVRIILRTGQPGYAPEVEVIQRYDINDYKAKSELTQTRLFTALTSALRCYQQIRTIEAGREGLEMIVQSSSDLFAYRAVKQFASGVLTQICSLLHIQAEGVICAHTNTLLHLSRMNILAAAGQYSELVGQPLGTVGNSQLSKDIELVLQQKQSLYLDDRTVLYLQLPSRDEIAVHISTRTPLQDIDRQLLEVFCINITIGFDNAQMFERIESLAFKDQLTNLPNRVSFLKRIEDKLLHSSQQFMIIIADIDNFQAVNDGLGGDIGNETLRTIGRMLNSCCPTNEILARLGGDLFGLIVPYRSEQQVEQVLESILGKFIEPVTIEKNHIPISLSLGVSRAPRDGVSAELLFREAGIALKHSKRKHRGGYTLFSEEMTLKLRTRLETINELRSAIDNDELYLLFQPQVNLSSGRLEGVEALIRWCKPDGTQVYPTDFIPAAEDSGLIVQIGLWVLNHACLQQVAWKQTATGPIRMAVNVSMRQFQEPNFVESVITTVQQTGITPSDLELELTESIIMSDSRVLSHKLNQLREAGIQIAIDDFGTGYSSLSYLQSLPLDRLKIDRAFIENIDSRAEDASIAAMIVAMGHELKLSVLAEGVETPAHEAVLKKLGCDEAQGYYYAKPLPAKEILSFKVPG</sequence>
<dbReference type="InterPro" id="IPR001789">
    <property type="entry name" value="Sig_transdc_resp-reg_receiver"/>
</dbReference>
<dbReference type="FunFam" id="3.20.20.450:FF:000001">
    <property type="entry name" value="Cyclic di-GMP phosphodiesterase yahA"/>
    <property type="match status" value="1"/>
</dbReference>
<dbReference type="RefSeq" id="WP_125014975.1">
    <property type="nucleotide sequence ID" value="NZ_QWEZ01000001.1"/>
</dbReference>
<accession>A0A3P3VQ22</accession>
<evidence type="ECO:0000259" key="4">
    <source>
        <dbReference type="PROSITE" id="PS50110"/>
    </source>
</evidence>
<dbReference type="Pfam" id="PF00990">
    <property type="entry name" value="GGDEF"/>
    <property type="match status" value="1"/>
</dbReference>
<keyword evidence="3" id="KW-0597">Phosphoprotein</keyword>
<dbReference type="Gene3D" id="3.20.20.450">
    <property type="entry name" value="EAL domain"/>
    <property type="match status" value="1"/>
</dbReference>
<dbReference type="InterPro" id="IPR050706">
    <property type="entry name" value="Cyclic-di-GMP_PDE-like"/>
</dbReference>
<name>A0A3P3VQ22_9GAMM</name>
<dbReference type="InterPro" id="IPR035919">
    <property type="entry name" value="EAL_sf"/>
</dbReference>
<dbReference type="InterPro" id="IPR043128">
    <property type="entry name" value="Rev_trsase/Diguanyl_cyclase"/>
</dbReference>
<dbReference type="SUPFAM" id="SSF52172">
    <property type="entry name" value="CheY-like"/>
    <property type="match status" value="1"/>
</dbReference>
<dbReference type="CDD" id="cd01948">
    <property type="entry name" value="EAL"/>
    <property type="match status" value="1"/>
</dbReference>
<dbReference type="AlphaFoldDB" id="A0A3P3VQ22"/>
<dbReference type="EC" id="3.1.4.52" evidence="1"/>
<evidence type="ECO:0000256" key="1">
    <source>
        <dbReference type="ARBA" id="ARBA00012282"/>
    </source>
</evidence>
<dbReference type="PANTHER" id="PTHR33121">
    <property type="entry name" value="CYCLIC DI-GMP PHOSPHODIESTERASE PDEF"/>
    <property type="match status" value="1"/>
</dbReference>
<proteinExistence type="predicted"/>
<dbReference type="EMBL" id="QWEZ01000001">
    <property type="protein sequence ID" value="RRJ84544.1"/>
    <property type="molecule type" value="Genomic_DNA"/>
</dbReference>
<dbReference type="SUPFAM" id="SSF55073">
    <property type="entry name" value="Nucleotide cyclase"/>
    <property type="match status" value="1"/>
</dbReference>
<dbReference type="CDD" id="cd01949">
    <property type="entry name" value="GGDEF"/>
    <property type="match status" value="1"/>
</dbReference>
<reference evidence="7 8" key="1">
    <citation type="submission" date="2018-08" db="EMBL/GenBank/DDBJ databases">
        <authorList>
            <person name="Khan S.A."/>
        </authorList>
    </citation>
    <scope>NUCLEOTIDE SEQUENCE [LARGE SCALE GENOMIC DNA]</scope>
    <source>
        <strain evidence="7 8">GTF-13</strain>
    </source>
</reference>
<reference evidence="7 8" key="2">
    <citation type="submission" date="2018-12" db="EMBL/GenBank/DDBJ databases">
        <title>Simiduia agarivorans gen. nov., sp. nov., a marine, agarolytic bacterium isolated from shallow coastal water from Keelung, Taiwan.</title>
        <authorList>
            <person name="Shieh W.Y."/>
        </authorList>
    </citation>
    <scope>NUCLEOTIDE SEQUENCE [LARGE SCALE GENOMIC DNA]</scope>
    <source>
        <strain evidence="7 8">GTF-13</strain>
    </source>
</reference>
<evidence type="ECO:0000313" key="8">
    <source>
        <dbReference type="Proteomes" id="UP000280792"/>
    </source>
</evidence>
<keyword evidence="8" id="KW-1185">Reference proteome</keyword>
<protein>
    <recommendedName>
        <fullName evidence="1">cyclic-guanylate-specific phosphodiesterase</fullName>
        <ecNumber evidence="1">3.1.4.52</ecNumber>
    </recommendedName>
</protein>
<evidence type="ECO:0000259" key="6">
    <source>
        <dbReference type="PROSITE" id="PS50887"/>
    </source>
</evidence>
<dbReference type="Pfam" id="PF00563">
    <property type="entry name" value="EAL"/>
    <property type="match status" value="1"/>
</dbReference>
<comment type="caution">
    <text evidence="7">The sequence shown here is derived from an EMBL/GenBank/DDBJ whole genome shotgun (WGS) entry which is preliminary data.</text>
</comment>
<gene>
    <name evidence="7" type="ORF">D0544_05415</name>
</gene>
<dbReference type="InterPro" id="IPR021800">
    <property type="entry name" value="DUF3369"/>
</dbReference>
<dbReference type="Gene3D" id="3.40.50.2300">
    <property type="match status" value="1"/>
</dbReference>
<organism evidence="7 8">
    <name type="scientific">Aestuariirhabdus litorea</name>
    <dbReference type="NCBI Taxonomy" id="2528527"/>
    <lineage>
        <taxon>Bacteria</taxon>
        <taxon>Pseudomonadati</taxon>
        <taxon>Pseudomonadota</taxon>
        <taxon>Gammaproteobacteria</taxon>
        <taxon>Oceanospirillales</taxon>
        <taxon>Aestuariirhabdaceae</taxon>
        <taxon>Aestuariirhabdus</taxon>
    </lineage>
</organism>
<dbReference type="PROSITE" id="PS50883">
    <property type="entry name" value="EAL"/>
    <property type="match status" value="1"/>
</dbReference>
<feature type="modified residue" description="4-aspartylphosphate" evidence="3">
    <location>
        <position position="82"/>
    </location>
</feature>
<evidence type="ECO:0000256" key="3">
    <source>
        <dbReference type="PROSITE-ProRule" id="PRU00169"/>
    </source>
</evidence>
<dbReference type="NCBIfam" id="TIGR00254">
    <property type="entry name" value="GGDEF"/>
    <property type="match status" value="1"/>
</dbReference>
<dbReference type="SMART" id="SM00448">
    <property type="entry name" value="REC"/>
    <property type="match status" value="1"/>
</dbReference>
<dbReference type="GO" id="GO:0071111">
    <property type="term" value="F:cyclic-guanylate-specific phosphodiesterase activity"/>
    <property type="evidence" value="ECO:0007669"/>
    <property type="project" value="UniProtKB-EC"/>
</dbReference>
<evidence type="ECO:0000259" key="5">
    <source>
        <dbReference type="PROSITE" id="PS50883"/>
    </source>
</evidence>
<dbReference type="SUPFAM" id="SSF141868">
    <property type="entry name" value="EAL domain-like"/>
    <property type="match status" value="1"/>
</dbReference>
<evidence type="ECO:0000256" key="2">
    <source>
        <dbReference type="ARBA" id="ARBA00022636"/>
    </source>
</evidence>
<feature type="domain" description="Response regulatory" evidence="4">
    <location>
        <begin position="27"/>
        <end position="151"/>
    </location>
</feature>